<keyword evidence="7" id="KW-1185">Reference proteome</keyword>
<dbReference type="PANTHER" id="PTHR11228:SF7">
    <property type="entry name" value="PQQA PEPTIDE CYCLASE"/>
    <property type="match status" value="1"/>
</dbReference>
<dbReference type="Gene3D" id="3.20.20.70">
    <property type="entry name" value="Aldolase class I"/>
    <property type="match status" value="1"/>
</dbReference>
<evidence type="ECO:0000256" key="2">
    <source>
        <dbReference type="ARBA" id="ARBA00022723"/>
    </source>
</evidence>
<dbReference type="PROSITE" id="PS51918">
    <property type="entry name" value="RADICAL_SAM"/>
    <property type="match status" value="1"/>
</dbReference>
<evidence type="ECO:0000259" key="5">
    <source>
        <dbReference type="PROSITE" id="PS51918"/>
    </source>
</evidence>
<dbReference type="Proteomes" id="UP000824681">
    <property type="component" value="Chromosome"/>
</dbReference>
<dbReference type="CDD" id="cd01335">
    <property type="entry name" value="Radical_SAM"/>
    <property type="match status" value="1"/>
</dbReference>
<evidence type="ECO:0000256" key="1">
    <source>
        <dbReference type="ARBA" id="ARBA00022691"/>
    </source>
</evidence>
<keyword evidence="4" id="KW-0411">Iron-sulfur</keyword>
<dbReference type="SUPFAM" id="SSF102114">
    <property type="entry name" value="Radical SAM enzymes"/>
    <property type="match status" value="1"/>
</dbReference>
<keyword evidence="1" id="KW-0949">S-adenosyl-L-methionine</keyword>
<evidence type="ECO:0000313" key="6">
    <source>
        <dbReference type="EMBL" id="QYC37933.1"/>
    </source>
</evidence>
<evidence type="ECO:0000313" key="7">
    <source>
        <dbReference type="Proteomes" id="UP000824681"/>
    </source>
</evidence>
<dbReference type="InterPro" id="IPR007197">
    <property type="entry name" value="rSAM"/>
</dbReference>
<protein>
    <submittedName>
        <fullName evidence="6">Antilisterial bacteriocin subtilosin biosynthesis protein AlbA</fullName>
    </submittedName>
</protein>
<organism evidence="6 7">
    <name type="scientific">Nonomuraea coxensis DSM 45129</name>
    <dbReference type="NCBI Taxonomy" id="1122611"/>
    <lineage>
        <taxon>Bacteria</taxon>
        <taxon>Bacillati</taxon>
        <taxon>Actinomycetota</taxon>
        <taxon>Actinomycetes</taxon>
        <taxon>Streptosporangiales</taxon>
        <taxon>Streptosporangiaceae</taxon>
        <taxon>Nonomuraea</taxon>
    </lineage>
</organism>
<gene>
    <name evidence="6" type="primary">albA2</name>
    <name evidence="6" type="ORF">Nocox_01495</name>
</gene>
<dbReference type="EMBL" id="CP068985">
    <property type="protein sequence ID" value="QYC37933.1"/>
    <property type="molecule type" value="Genomic_DNA"/>
</dbReference>
<name>A0ABX8TUF3_9ACTN</name>
<accession>A0ABX8TUF3</accession>
<keyword evidence="2" id="KW-0479">Metal-binding</keyword>
<dbReference type="SFLD" id="SFLDG01067">
    <property type="entry name" value="SPASM/twitch_domain_containing"/>
    <property type="match status" value="1"/>
</dbReference>
<dbReference type="RefSeq" id="WP_033408692.1">
    <property type="nucleotide sequence ID" value="NZ_CP068985.1"/>
</dbReference>
<dbReference type="InterPro" id="IPR013785">
    <property type="entry name" value="Aldolase_TIM"/>
</dbReference>
<dbReference type="PANTHER" id="PTHR11228">
    <property type="entry name" value="RADICAL SAM DOMAIN PROTEIN"/>
    <property type="match status" value="1"/>
</dbReference>
<evidence type="ECO:0000256" key="3">
    <source>
        <dbReference type="ARBA" id="ARBA00023004"/>
    </source>
</evidence>
<dbReference type="InterPro" id="IPR058240">
    <property type="entry name" value="rSAM_sf"/>
</dbReference>
<proteinExistence type="predicted"/>
<dbReference type="InterPro" id="IPR050377">
    <property type="entry name" value="Radical_SAM_PqqE_MftC-like"/>
</dbReference>
<keyword evidence="3" id="KW-0408">Iron</keyword>
<dbReference type="Pfam" id="PF04055">
    <property type="entry name" value="Radical_SAM"/>
    <property type="match status" value="1"/>
</dbReference>
<evidence type="ECO:0000256" key="4">
    <source>
        <dbReference type="ARBA" id="ARBA00023014"/>
    </source>
</evidence>
<sequence>MSDLPDGVIWDVTYACPLRCVHCYSESGRRPSRRLSDADMLRVADAIVAMRPQGVAIAGGEPLLVRNIVEVIDRMAGAGLEVALYTSGWAMTGETARRLAETCGRIAVSVDGATPGTHDRIRARKGSFAHAMRALRLLDEISAEHRTRSGRPVSFGIDCVLLQRNFTEMAALCEVVAPRFPELGFIAFGAVVPGGLANRPGFDEHELLTEEQIKLLNDPAHGRRLRTLAPESVTVTSTDNRILQMHPELVAKGAVINALQLEPDGEARAMPMYEGTVGNILHEPAEVLWKRARARWSDPFVVAALSPARTMRQWAEAARRIDYHFGSDAVRARLDRRLLSFGPDST</sequence>
<dbReference type="SFLD" id="SFLDS00029">
    <property type="entry name" value="Radical_SAM"/>
    <property type="match status" value="1"/>
</dbReference>
<feature type="domain" description="Radical SAM core" evidence="5">
    <location>
        <begin position="2"/>
        <end position="226"/>
    </location>
</feature>
<reference evidence="6 7" key="1">
    <citation type="journal article" date="2021" name="ACS Chem. Biol.">
        <title>Genomic-Led Discovery of a Novel Glycopeptide Antibiotic by Nonomuraea coxensis DSM 45129.</title>
        <authorList>
            <person name="Yushchuk O."/>
            <person name="Vior N.M."/>
            <person name="Andreo-Vidal A."/>
            <person name="Berini F."/>
            <person name="Ruckert C."/>
            <person name="Busche T."/>
            <person name="Binda E."/>
            <person name="Kalinowski J."/>
            <person name="Truman A.W."/>
            <person name="Marinelli F."/>
        </authorList>
    </citation>
    <scope>NUCLEOTIDE SEQUENCE [LARGE SCALE GENOMIC DNA]</scope>
    <source>
        <strain evidence="6 7">DSM 45129</strain>
    </source>
</reference>